<dbReference type="Pfam" id="PF13196">
    <property type="entry name" value="DUF4012"/>
    <property type="match status" value="1"/>
</dbReference>
<evidence type="ECO:0000313" key="3">
    <source>
        <dbReference type="Proteomes" id="UP000177941"/>
    </source>
</evidence>
<feature type="transmembrane region" description="Helical" evidence="1">
    <location>
        <begin position="113"/>
        <end position="131"/>
    </location>
</feature>
<dbReference type="InterPro" id="IPR025101">
    <property type="entry name" value="DUF4012"/>
</dbReference>
<organism evidence="2 3">
    <name type="scientific">Candidatus Andersenbacteria bacterium RIFCSPHIGHO2_12_FULL_45_11b</name>
    <dbReference type="NCBI Taxonomy" id="1797282"/>
    <lineage>
        <taxon>Bacteria</taxon>
        <taxon>Candidatus Anderseniibacteriota</taxon>
    </lineage>
</organism>
<proteinExistence type="predicted"/>
<evidence type="ECO:0000256" key="1">
    <source>
        <dbReference type="SAM" id="Phobius"/>
    </source>
</evidence>
<dbReference type="AlphaFoldDB" id="A0A1G1X6D4"/>
<evidence type="ECO:0000313" key="2">
    <source>
        <dbReference type="EMBL" id="OGY35559.1"/>
    </source>
</evidence>
<name>A0A1G1X6D4_9BACT</name>
<dbReference type="Proteomes" id="UP000177941">
    <property type="component" value="Unassembled WGS sequence"/>
</dbReference>
<accession>A0A1G1X6D4</accession>
<comment type="caution">
    <text evidence="2">The sequence shown here is derived from an EMBL/GenBank/DDBJ whole genome shotgun (WGS) entry which is preliminary data.</text>
</comment>
<keyword evidence="1" id="KW-0472">Membrane</keyword>
<sequence>MHDILPPLYPQKKYQHPHVDKGKWHHSAGGRHFDIVAKKRQEDALLSEGAETLGDMPIAERDVDYRFPATQINRSVFTKPTSQPIMPMYRSVKPVRSRLQGARISIPRMSTRTPGLIVLLVGFAFISFAIWNLQAAGRGTYALATIEMRVRRAIADMTQAGSALADTGNASKIAFASAGLEFAAAEQEMDAALASNKKILEILDVTGTVRSGTTLLQAGQSVGSAGEHVANAVHYFTAENTALSLTDAIRLARPELDSAAQDLQQAADSLMGVSTALLPKELASQVDALKTNIPKVKDILHHLNAESNTLLTLLGADRDRQYLILFANNDELRPVGGFIGSTALVNISKGKVENIDVQSVYNGDGQLKVAIAPPQPLAPIVDRWYLRDSNWFVDYRTDAKKASDFLEKENGPTVDGVILFTPNVIKNLLKGTGPIHVPGYDVDVTAENFVTVTQGEVTYNYDRTINKPKQFLADLTPILLSKVFATSGGDVRPVDQLAALEAITNSLADKDILLYFKNDVAQKEVEQLGWAGTIPQDTKGFLMVNNANIGGHKSDQFMTQEIDTRNMVLASGDVDVVTTIRRTHHGPEEKINYPYPSGEDPSQKDNVIYQRVLVPKGAVLLDAQGFTPESDVPHPEITNSSLPPEVDVDVAAWHQAQHKSINNTIIGLESGYTYFANWLVTKPGQTSVVLYRYRIPHAVAMPDFLHSAASYSVALIKQPGQQRTSVTVSLKFPKDLRIIERAPNSGVTLDSDSSIVYRGDEARDILVGAVVQK</sequence>
<keyword evidence="1" id="KW-1133">Transmembrane helix</keyword>
<dbReference type="EMBL" id="MHHS01000049">
    <property type="protein sequence ID" value="OGY35559.1"/>
    <property type="molecule type" value="Genomic_DNA"/>
</dbReference>
<protein>
    <recommendedName>
        <fullName evidence="4">DUF4012 domain-containing protein</fullName>
    </recommendedName>
</protein>
<keyword evidence="1" id="KW-0812">Transmembrane</keyword>
<evidence type="ECO:0008006" key="4">
    <source>
        <dbReference type="Google" id="ProtNLM"/>
    </source>
</evidence>
<gene>
    <name evidence="2" type="ORF">A3E36_03095</name>
</gene>
<reference evidence="2 3" key="1">
    <citation type="journal article" date="2016" name="Nat. Commun.">
        <title>Thousands of microbial genomes shed light on interconnected biogeochemical processes in an aquifer system.</title>
        <authorList>
            <person name="Anantharaman K."/>
            <person name="Brown C.T."/>
            <person name="Hug L.A."/>
            <person name="Sharon I."/>
            <person name="Castelle C.J."/>
            <person name="Probst A.J."/>
            <person name="Thomas B.C."/>
            <person name="Singh A."/>
            <person name="Wilkins M.J."/>
            <person name="Karaoz U."/>
            <person name="Brodie E.L."/>
            <person name="Williams K.H."/>
            <person name="Hubbard S.S."/>
            <person name="Banfield J.F."/>
        </authorList>
    </citation>
    <scope>NUCLEOTIDE SEQUENCE [LARGE SCALE GENOMIC DNA]</scope>
</reference>